<name>A0A7U5K8U6_9CORY</name>
<dbReference type="EMBL" id="CP021417">
    <property type="protein sequence ID" value="ARU46077.1"/>
    <property type="molecule type" value="Genomic_DNA"/>
</dbReference>
<accession>A0A7U5K8U6</accession>
<reference evidence="1" key="2">
    <citation type="submission" date="2017-05" db="EMBL/GenBank/DDBJ databases">
        <authorList>
            <person name="Oliveira G."/>
            <person name="Souza T."/>
            <person name="Jamal S."/>
            <person name="Jaiswal A."/>
            <person name="Lima A."/>
            <person name="Gomide A."/>
            <person name="FIgueiredo H."/>
            <person name="Vasco V."/>
        </authorList>
    </citation>
    <scope>NUCLEOTIDE SEQUENCE</scope>
    <source>
        <strain evidence="1">PO100/5</strain>
    </source>
</reference>
<sequence>MRGAVGRGDLHKVTHHLQNTQIPSSQAYLKQINRREFSDLPLNAIFSAPNSPRWWIPDYQEPDTQKDLEKNFFLLKVLLIAKR</sequence>
<reference evidence="1" key="3">
    <citation type="journal article" date="2020" name="Antonie Van Leeuwenhoek">
        <title>Phylogenomic characterisation of a novel corynebacterial species pathogenic to animals.</title>
        <authorList>
            <person name="Moller J."/>
            <person name="Musella L."/>
            <person name="Melnikov V."/>
            <person name="Geissdorfer W."/>
            <person name="Burkovski A."/>
            <person name="Sangal V."/>
        </authorList>
    </citation>
    <scope>NUCLEOTIDE SEQUENCE</scope>
    <source>
        <strain evidence="1">PO100/5</strain>
    </source>
</reference>
<organism evidence="1">
    <name type="scientific">Corynebacterium silvaticum</name>
    <dbReference type="NCBI Taxonomy" id="2320431"/>
    <lineage>
        <taxon>Bacteria</taxon>
        <taxon>Bacillati</taxon>
        <taxon>Actinomycetota</taxon>
        <taxon>Actinomycetes</taxon>
        <taxon>Mycobacteriales</taxon>
        <taxon>Corynebacteriaceae</taxon>
        <taxon>Corynebacterium</taxon>
    </lineage>
</organism>
<gene>
    <name evidence="1" type="ORF">CBE74_05765</name>
</gene>
<reference evidence="1" key="1">
    <citation type="journal article" date="2014" name="BMC Vet. Res.">
        <title>First report of Corynebacterium pseudotuberculosis from caseous lymphadenitis lesions in Black Alentejano pig (Sus scrofa domesticus).</title>
        <authorList>
            <person name="Oliveira M."/>
            <person name="Barroco C."/>
            <person name="Mottola C."/>
            <person name="Santos R."/>
            <person name="Lemsaddek A."/>
            <person name="Tavares L."/>
            <person name="Semedo-Lemsaddek T."/>
        </authorList>
    </citation>
    <scope>NUCLEOTIDE SEQUENCE [LARGE SCALE GENOMIC DNA]</scope>
    <source>
        <strain evidence="1">PO100/5</strain>
    </source>
</reference>
<reference evidence="1" key="4">
    <citation type="journal article" date="2020" name="Int. J. Syst. Evol. Microbiol.">
        <title>Corynebacterium silvaticum sp. nov., a unique group of NTTB corynebacteria in wild boar and roe deer.</title>
        <authorList>
            <person name="Dangel A."/>
            <person name="Berger A."/>
            <person name="Rau J."/>
            <person name="Eisenberg T."/>
            <person name="Kampfer P."/>
            <person name="Margos G."/>
            <person name="Contzen M."/>
            <person name="Busse H.J."/>
            <person name="Konrad R."/>
            <person name="Peters M."/>
            <person name="Sting R."/>
            <person name="Sing A."/>
        </authorList>
    </citation>
    <scope>NUCLEOTIDE SEQUENCE</scope>
    <source>
        <strain evidence="1">PO100/5</strain>
    </source>
</reference>
<evidence type="ECO:0000313" key="1">
    <source>
        <dbReference type="EMBL" id="ARU46077.1"/>
    </source>
</evidence>
<reference evidence="1" key="5">
    <citation type="journal article" date="2020" name="PLoS ONE">
        <title>Taxonomic classification of strain PO100/5 shows a broader geographic distribution and genetic markers of the recently described Corynebacterium silvaticum.</title>
        <authorList>
            <person name="Viana M.V.C."/>
            <person name="Profeta R."/>
            <person name="da Silva A.L."/>
            <person name="Hurtado R."/>
            <person name="Cerqueira J.C."/>
            <person name="Ribeiro B.F.S."/>
            <person name="Almeida M.O."/>
            <person name="Morais-Rodrigues F."/>
            <person name="Soares S.C."/>
            <person name="Oliveira M."/>
            <person name="Tavares L."/>
            <person name="Figueiredo H."/>
            <person name="Wattam A.R."/>
            <person name="Barh D."/>
            <person name="Ghosh P."/>
            <person name="Silva A."/>
            <person name="Azevedo V."/>
        </authorList>
    </citation>
    <scope>NUCLEOTIDE SEQUENCE</scope>
    <source>
        <strain evidence="1">PO100/5</strain>
    </source>
</reference>
<dbReference type="KEGG" id="csil:CBE74_05765"/>
<protein>
    <submittedName>
        <fullName evidence="1">Uncharacterized protein</fullName>
    </submittedName>
</protein>
<dbReference type="AlphaFoldDB" id="A0A7U5K8U6"/>
<proteinExistence type="predicted"/>